<dbReference type="Proteomes" id="UP000268857">
    <property type="component" value="Unassembled WGS sequence"/>
</dbReference>
<accession>A0A3S0XLJ1</accession>
<name>A0A3S0XLJ1_CHLFR</name>
<gene>
    <name evidence="1" type="ORF">PCC6912_64810</name>
</gene>
<keyword evidence="2" id="KW-1185">Reference proteome</keyword>
<dbReference type="EMBL" id="RSCJ01000056">
    <property type="protein sequence ID" value="RUR72173.1"/>
    <property type="molecule type" value="Genomic_DNA"/>
</dbReference>
<organism evidence="1 2">
    <name type="scientific">Chlorogloeopsis fritschii PCC 6912</name>
    <dbReference type="NCBI Taxonomy" id="211165"/>
    <lineage>
        <taxon>Bacteria</taxon>
        <taxon>Bacillati</taxon>
        <taxon>Cyanobacteriota</taxon>
        <taxon>Cyanophyceae</taxon>
        <taxon>Nostocales</taxon>
        <taxon>Chlorogloeopsidaceae</taxon>
        <taxon>Chlorogloeopsis</taxon>
    </lineage>
</organism>
<reference evidence="1 2" key="1">
    <citation type="journal article" date="2019" name="Genome Biol. Evol.">
        <title>Day and night: Metabolic profiles and evolutionary relationships of six axenic non-marine cyanobacteria.</title>
        <authorList>
            <person name="Will S.E."/>
            <person name="Henke P."/>
            <person name="Boedeker C."/>
            <person name="Huang S."/>
            <person name="Brinkmann H."/>
            <person name="Rohde M."/>
            <person name="Jarek M."/>
            <person name="Friedl T."/>
            <person name="Seufert S."/>
            <person name="Schumacher M."/>
            <person name="Overmann J."/>
            <person name="Neumann-Schaal M."/>
            <person name="Petersen J."/>
        </authorList>
    </citation>
    <scope>NUCLEOTIDE SEQUENCE [LARGE SCALE GENOMIC DNA]</scope>
    <source>
        <strain evidence="1 2">PCC 6912</strain>
    </source>
</reference>
<dbReference type="AlphaFoldDB" id="A0A3S0XLJ1"/>
<protein>
    <submittedName>
        <fullName evidence="1">Uncharacterized protein</fullName>
    </submittedName>
</protein>
<comment type="caution">
    <text evidence="1">The sequence shown here is derived from an EMBL/GenBank/DDBJ whole genome shotgun (WGS) entry which is preliminary data.</text>
</comment>
<sequence>MKQILLAIRQITHIRESDLKLEVFVKSHTLKKVKIGYYYERMRKYSLSIDGVVDNPTLKWLAYHNIVQS</sequence>
<dbReference type="STRING" id="211165.GCA_000317285_02689"/>
<evidence type="ECO:0000313" key="1">
    <source>
        <dbReference type="EMBL" id="RUR72173.1"/>
    </source>
</evidence>
<proteinExistence type="predicted"/>
<evidence type="ECO:0000313" key="2">
    <source>
        <dbReference type="Proteomes" id="UP000268857"/>
    </source>
</evidence>